<evidence type="ECO:0000256" key="10">
    <source>
        <dbReference type="ARBA" id="ARBA00023204"/>
    </source>
</evidence>
<dbReference type="PANTHER" id="PTHR12604">
    <property type="entry name" value="KU AUTOANTIGEN DNA HELICASE"/>
    <property type="match status" value="1"/>
</dbReference>
<dbReference type="Pfam" id="PF03730">
    <property type="entry name" value="Ku_C"/>
    <property type="match status" value="1"/>
</dbReference>
<reference evidence="13" key="1">
    <citation type="submission" date="2020-07" db="EMBL/GenBank/DDBJ databases">
        <title>Multicomponent nature underlies the extraordinary mechanical properties of spider dragline silk.</title>
        <authorList>
            <person name="Kono N."/>
            <person name="Nakamura H."/>
            <person name="Mori M."/>
            <person name="Yoshida Y."/>
            <person name="Ohtoshi R."/>
            <person name="Malay A.D."/>
            <person name="Moran D.A.P."/>
            <person name="Tomita M."/>
            <person name="Numata K."/>
            <person name="Arakawa K."/>
        </authorList>
    </citation>
    <scope>NUCLEOTIDE SEQUENCE</scope>
</reference>
<evidence type="ECO:0000313" key="13">
    <source>
        <dbReference type="EMBL" id="GFQ95726.1"/>
    </source>
</evidence>
<dbReference type="GO" id="GO:0003684">
    <property type="term" value="F:damaged DNA binding"/>
    <property type="evidence" value="ECO:0007669"/>
    <property type="project" value="InterPro"/>
</dbReference>
<comment type="similarity">
    <text evidence="2">Belongs to the ku80 family.</text>
</comment>
<keyword evidence="4" id="KW-0227">DNA damage</keyword>
<dbReference type="EMBL" id="BMAO01004603">
    <property type="protein sequence ID" value="GFQ95726.1"/>
    <property type="molecule type" value="Genomic_DNA"/>
</dbReference>
<dbReference type="InterPro" id="IPR014893">
    <property type="entry name" value="Ku_PK_bind"/>
</dbReference>
<dbReference type="Gene3D" id="1.10.1600.10">
    <property type="match status" value="1"/>
</dbReference>
<dbReference type="Proteomes" id="UP000887116">
    <property type="component" value="Unassembled WGS sequence"/>
</dbReference>
<dbReference type="Pfam" id="PF05380">
    <property type="entry name" value="Peptidase_A17"/>
    <property type="match status" value="1"/>
</dbReference>
<dbReference type="GO" id="GO:0016787">
    <property type="term" value="F:hydrolase activity"/>
    <property type="evidence" value="ECO:0007669"/>
    <property type="project" value="UniProtKB-KW"/>
</dbReference>
<dbReference type="SUPFAM" id="SSF101420">
    <property type="entry name" value="C-terminal domain of Ku80"/>
    <property type="match status" value="1"/>
</dbReference>
<dbReference type="Pfam" id="PF02735">
    <property type="entry name" value="Ku"/>
    <property type="match status" value="1"/>
</dbReference>
<dbReference type="OrthoDB" id="30826at2759"/>
<comment type="caution">
    <text evidence="13">The sequence shown here is derived from an EMBL/GenBank/DDBJ whole genome shotgun (WGS) entry which is preliminary data.</text>
</comment>
<comment type="subcellular location">
    <subcellularLocation>
        <location evidence="1">Nucleus</location>
    </subcellularLocation>
</comment>
<dbReference type="GO" id="GO:0042162">
    <property type="term" value="F:telomeric DNA binding"/>
    <property type="evidence" value="ECO:0007669"/>
    <property type="project" value="InterPro"/>
</dbReference>
<dbReference type="SMART" id="SM00559">
    <property type="entry name" value="Ku78"/>
    <property type="match status" value="1"/>
</dbReference>
<evidence type="ECO:0000256" key="1">
    <source>
        <dbReference type="ARBA" id="ARBA00004123"/>
    </source>
</evidence>
<dbReference type="InterPro" id="IPR005161">
    <property type="entry name" value="Ku_N"/>
</dbReference>
<keyword evidence="11" id="KW-0539">Nucleus</keyword>
<dbReference type="InterPro" id="IPR008042">
    <property type="entry name" value="Retrotrans_Pao"/>
</dbReference>
<dbReference type="GO" id="GO:0043564">
    <property type="term" value="C:Ku70:Ku80 complex"/>
    <property type="evidence" value="ECO:0007669"/>
    <property type="project" value="InterPro"/>
</dbReference>
<keyword evidence="6" id="KW-0347">Helicase</keyword>
<evidence type="ECO:0000259" key="12">
    <source>
        <dbReference type="SMART" id="SM00559"/>
    </source>
</evidence>
<proteinExistence type="inferred from homology"/>
<evidence type="ECO:0000256" key="8">
    <source>
        <dbReference type="ARBA" id="ARBA00023125"/>
    </source>
</evidence>
<dbReference type="InterPro" id="IPR016194">
    <property type="entry name" value="SPOC-like_C_dom_sf"/>
</dbReference>
<dbReference type="PANTHER" id="PTHR12604:SF4">
    <property type="entry name" value="X-RAY REPAIR CROSS-COMPLEMENTING PROTEIN 5"/>
    <property type="match status" value="1"/>
</dbReference>
<keyword evidence="10" id="KW-0234">DNA repair</keyword>
<evidence type="ECO:0000256" key="2">
    <source>
        <dbReference type="ARBA" id="ARBA00007726"/>
    </source>
</evidence>
<organism evidence="13 14">
    <name type="scientific">Trichonephila clavata</name>
    <name type="common">Joro spider</name>
    <name type="synonym">Nephila clavata</name>
    <dbReference type="NCBI Taxonomy" id="2740835"/>
    <lineage>
        <taxon>Eukaryota</taxon>
        <taxon>Metazoa</taxon>
        <taxon>Ecdysozoa</taxon>
        <taxon>Arthropoda</taxon>
        <taxon>Chelicerata</taxon>
        <taxon>Arachnida</taxon>
        <taxon>Araneae</taxon>
        <taxon>Araneomorphae</taxon>
        <taxon>Entelegynae</taxon>
        <taxon>Araneoidea</taxon>
        <taxon>Nephilidae</taxon>
        <taxon>Trichonephila</taxon>
    </lineage>
</organism>
<evidence type="ECO:0000256" key="3">
    <source>
        <dbReference type="ARBA" id="ARBA00022741"/>
    </source>
</evidence>
<dbReference type="SUPFAM" id="SSF53300">
    <property type="entry name" value="vWA-like"/>
    <property type="match status" value="1"/>
</dbReference>
<feature type="domain" description="Ku" evidence="12">
    <location>
        <begin position="288"/>
        <end position="427"/>
    </location>
</feature>
<dbReference type="FunFam" id="2.40.290.10:FF:000005">
    <property type="entry name" value="X-ray repair cross-complementing protein 5"/>
    <property type="match status" value="1"/>
</dbReference>
<dbReference type="InterPro" id="IPR036494">
    <property type="entry name" value="Ku_C_sf"/>
</dbReference>
<evidence type="ECO:0000256" key="9">
    <source>
        <dbReference type="ARBA" id="ARBA00023172"/>
    </source>
</evidence>
<dbReference type="InterPro" id="IPR005160">
    <property type="entry name" value="Ku_C"/>
</dbReference>
<dbReference type="InterPro" id="IPR024193">
    <property type="entry name" value="Ku80"/>
</dbReference>
<evidence type="ECO:0000256" key="5">
    <source>
        <dbReference type="ARBA" id="ARBA00022801"/>
    </source>
</evidence>
<dbReference type="GO" id="GO:0006310">
    <property type="term" value="P:DNA recombination"/>
    <property type="evidence" value="ECO:0007669"/>
    <property type="project" value="UniProtKB-KW"/>
</dbReference>
<dbReference type="Pfam" id="PF08785">
    <property type="entry name" value="Ku_PK_bind"/>
    <property type="match status" value="1"/>
</dbReference>
<dbReference type="Gene3D" id="2.40.290.10">
    <property type="match status" value="1"/>
</dbReference>
<keyword evidence="5" id="KW-0378">Hydrolase</keyword>
<dbReference type="GO" id="GO:0006303">
    <property type="term" value="P:double-strand break repair via nonhomologous end joining"/>
    <property type="evidence" value="ECO:0007669"/>
    <property type="project" value="InterPro"/>
</dbReference>
<evidence type="ECO:0000256" key="4">
    <source>
        <dbReference type="ARBA" id="ARBA00022763"/>
    </source>
</evidence>
<dbReference type="GO" id="GO:0003690">
    <property type="term" value="F:double-stranded DNA binding"/>
    <property type="evidence" value="ECO:0007669"/>
    <property type="project" value="TreeGrafter"/>
</dbReference>
<dbReference type="GO" id="GO:0003678">
    <property type="term" value="F:DNA helicase activity"/>
    <property type="evidence" value="ECO:0007669"/>
    <property type="project" value="InterPro"/>
</dbReference>
<dbReference type="Gene3D" id="3.40.50.410">
    <property type="entry name" value="von Willebrand factor, type A domain"/>
    <property type="match status" value="1"/>
</dbReference>
<keyword evidence="3" id="KW-0547">Nucleotide-binding</keyword>
<dbReference type="AlphaFoldDB" id="A0A8X6G488"/>
<keyword evidence="8" id="KW-0238">DNA-binding</keyword>
<dbReference type="CDD" id="cd00873">
    <property type="entry name" value="KU80"/>
    <property type="match status" value="1"/>
</dbReference>
<dbReference type="InterPro" id="IPR036465">
    <property type="entry name" value="vWFA_dom_sf"/>
</dbReference>
<dbReference type="FunFam" id="1.10.1600.10:FF:000002">
    <property type="entry name" value="X-ray repair cross-complementing protein 5"/>
    <property type="match status" value="1"/>
</dbReference>
<keyword evidence="9" id="KW-0233">DNA recombination</keyword>
<accession>A0A8X6G488</accession>
<dbReference type="Pfam" id="PF03731">
    <property type="entry name" value="Ku_N"/>
    <property type="match status" value="1"/>
</dbReference>
<evidence type="ECO:0000256" key="7">
    <source>
        <dbReference type="ARBA" id="ARBA00022840"/>
    </source>
</evidence>
<protein>
    <submittedName>
        <fullName evidence="13">X-ray repair cross-complementing protein 5</fullName>
    </submittedName>
</protein>
<keyword evidence="7" id="KW-0067">ATP-binding</keyword>
<keyword evidence="14" id="KW-1185">Reference proteome</keyword>
<name>A0A8X6G488_TRICU</name>
<evidence type="ECO:0000256" key="6">
    <source>
        <dbReference type="ARBA" id="ARBA00022806"/>
    </source>
</evidence>
<sequence length="991" mass="112813">MAVTKEAIVIILDVGLPMHEVTDSGSILEHAKSCVNMIIQRKIFSESKDEIAVVLFGSSETNNVLADQGDPEFGNINVIQDFKTANWELLEQIGKIQGCDASSDYMKESVLVLAIHMLQNTEKNKKFFSRRILFLSRFDIPFYTNKISKICEDLKASKIDLNIIGPLSYSEEDVNNGDCIQPFTNTSEVTDVSGTAIRSILKEVNGESYSFEEAIPALIYYQKKKVQALPWNANLDIGTNLSIPISAYIKVNESKPKSFKNAYARKLNAKLERNTKYLLNDDDEVGDPMVVKSDNIVPAFKFGTTLVPFTEEDKMNMDYQSGDKGMKVLGFTKAENVHRYHYIGDKSMYVFGQKNRELAGVILAPFIHALHETKMVAIVRYVYSPKSAPKIGFLSPKIKPNYECLIFIALPFMEDLRHYIFAPLDADSKNLPTEEQLSAVDDLITAMDLSTAAVDEESSLGEALKPKYTVNPFLQRLYQCLQYRALHPEKPIPEISPHIEAIINPPTKLVKMAEPALNRIKELFPLKQHTQKRTREVGANIFSTSESDAKRTKFDHEDVYPGLGNTIGDKITSVGSMNPVQDFQYLLNSQTLEFSEACKQLIDVVYKYLKTDSNLKHYHSKILSICKELRNTSLKKNDAAQYNVFMKTLRTELLSRDSELWNKFKKGLGKKKEVVNLVTLSLQNMDVPKMWDLEVLGITDPIEKENESLLEEETLTHFKETIRLCEDQRYEVALPWLAGHPALCDKYDAAESRLRTATKRLINENYLEAYDNVFKQWESEDCTQGKPVTKRVLLSVINSVYDPIGFTAPALLLPKLLMQEAWRGKIGWDEVLPVELEHKYRLWERTMHFMSKCAISRRLFAENYDDFTVHIFTDASAYAYAACAFLRCEFKGQVTVKLMAAKARLAPMKKSTIPRLELLGATLGARLAETVDSILRTTSKTYFWCDSMVVLSWIKKKEPWNTFVGNRVKEIRDLTNIDDWRHVPGEVTLLI</sequence>
<gene>
    <name evidence="13" type="primary">Xrcc5</name>
    <name evidence="13" type="ORF">TNCT_39381</name>
</gene>
<dbReference type="SUPFAM" id="SSF100939">
    <property type="entry name" value="SPOC domain-like"/>
    <property type="match status" value="1"/>
</dbReference>
<dbReference type="Gene3D" id="1.25.40.240">
    <property type="entry name" value="Ku, C-terminal domain"/>
    <property type="match status" value="1"/>
</dbReference>
<dbReference type="InterPro" id="IPR006164">
    <property type="entry name" value="DNA_bd_Ku70/Ku80"/>
</dbReference>
<dbReference type="GO" id="GO:0005524">
    <property type="term" value="F:ATP binding"/>
    <property type="evidence" value="ECO:0007669"/>
    <property type="project" value="UniProtKB-KW"/>
</dbReference>
<dbReference type="GO" id="GO:0000723">
    <property type="term" value="P:telomere maintenance"/>
    <property type="evidence" value="ECO:0007669"/>
    <property type="project" value="InterPro"/>
</dbReference>
<evidence type="ECO:0000256" key="11">
    <source>
        <dbReference type="ARBA" id="ARBA00023242"/>
    </source>
</evidence>
<evidence type="ECO:0000313" key="14">
    <source>
        <dbReference type="Proteomes" id="UP000887116"/>
    </source>
</evidence>